<comment type="caution">
    <text evidence="12">The sequence shown here is derived from an EMBL/GenBank/DDBJ whole genome shotgun (WGS) entry which is preliminary data.</text>
</comment>
<feature type="compositionally biased region" description="Polar residues" evidence="9">
    <location>
        <begin position="528"/>
        <end position="544"/>
    </location>
</feature>
<keyword evidence="7" id="KW-0862">Zinc</keyword>
<evidence type="ECO:0000256" key="5">
    <source>
        <dbReference type="ARBA" id="ARBA00022771"/>
    </source>
</evidence>
<dbReference type="GO" id="GO:0000785">
    <property type="term" value="C:chromatin"/>
    <property type="evidence" value="ECO:0007669"/>
    <property type="project" value="TreeGrafter"/>
</dbReference>
<evidence type="ECO:0000256" key="2">
    <source>
        <dbReference type="ARBA" id="ARBA00005383"/>
    </source>
</evidence>
<accession>A0A9P5NVG4</accession>
<evidence type="ECO:0000313" key="12">
    <source>
        <dbReference type="EMBL" id="KAF8905529.1"/>
    </source>
</evidence>
<gene>
    <name evidence="12" type="ORF">CPB84DRAFT_1771655</name>
</gene>
<dbReference type="InterPro" id="IPR038654">
    <property type="entry name" value="PINIT_sf"/>
</dbReference>
<evidence type="ECO:0000256" key="4">
    <source>
        <dbReference type="ARBA" id="ARBA00022723"/>
    </source>
</evidence>
<dbReference type="Proteomes" id="UP000724874">
    <property type="component" value="Unassembled WGS sequence"/>
</dbReference>
<dbReference type="GO" id="GO:0061665">
    <property type="term" value="F:SUMO ligase activity"/>
    <property type="evidence" value="ECO:0007669"/>
    <property type="project" value="TreeGrafter"/>
</dbReference>
<dbReference type="OrthoDB" id="28127at2759"/>
<keyword evidence="3" id="KW-0808">Transferase</keyword>
<dbReference type="Pfam" id="PF02891">
    <property type="entry name" value="zf-MIZ"/>
    <property type="match status" value="1"/>
</dbReference>
<feature type="region of interest" description="Disordered" evidence="9">
    <location>
        <begin position="118"/>
        <end position="159"/>
    </location>
</feature>
<sequence length="676" mass="74127">MASTETWVDFESVRHAIKANTVDKLKQILSGFNEECGTHFSKSGKKQDIIDRIWSALDSWRAGNSMDKWTKAKNVITQVRMTGQYTSSRNPPPLSAGLPLSASSHNSIYDPPKVNQHYASNHAGPSSIAHYDPYAPPRRPSGVSVPAPPSSNSKTQGIRFKDSPFFNVDQSVSNLMECPESTSPTDRRQQILSFSLTPDQATKMRSGSRYQLRLFCTSSIFYAGVGSFRTSTVPCPVEFPPTCEVRVNNTQITANLKGLKKKPGTAPPPDISKYSRTQGSNKVEMVYVNSQQPVQTKKFYMVVMLVQATTVDDLVSNLRGQHLRTSLEVRQKMIQNMSQDDDIIAGPQKMSLKCPLTFVRISTPCRSSKCVHPQCFDATSWFTMMEQTTTWLCPVCERVLDHKDLIMDGYFEEILRSTPESVEDVIVEADGQWHTSDNKYGSADWLAVHPPGKPSSPSKKTAPPQENPVCPAPVTNGADGANGKGKDPNIEIFVLDSDDDDDEGQVKRELSPSYTSSASRSFSATLPGMSQPQGALPSRTNTVIDLTLDSDDEEPAPSHAPSSKRTATEAELDPSTHPDQSWKKTRVDPSSRILPVPHSHSGSLQPQGVPPGLHTAPVGDHPSPPSARYASSFTGNNLPRPVYPAYDARAGPNNPPGLTLPPINNPYNARQARWPS</sequence>
<feature type="compositionally biased region" description="Basic and acidic residues" evidence="9">
    <location>
        <begin position="574"/>
        <end position="589"/>
    </location>
</feature>
<dbReference type="InterPro" id="IPR023321">
    <property type="entry name" value="PINIT"/>
</dbReference>
<dbReference type="PROSITE" id="PS51044">
    <property type="entry name" value="ZF_SP_RING"/>
    <property type="match status" value="1"/>
</dbReference>
<keyword evidence="4" id="KW-0479">Metal-binding</keyword>
<dbReference type="PANTHER" id="PTHR10782">
    <property type="entry name" value="ZINC FINGER MIZ DOMAIN-CONTAINING PROTEIN"/>
    <property type="match status" value="1"/>
</dbReference>
<name>A0A9P5NVG4_GYMJU</name>
<dbReference type="PANTHER" id="PTHR10782:SF4">
    <property type="entry name" value="TONALLI, ISOFORM E"/>
    <property type="match status" value="1"/>
</dbReference>
<feature type="compositionally biased region" description="Low complexity" evidence="9">
    <location>
        <begin position="455"/>
        <end position="464"/>
    </location>
</feature>
<feature type="domain" description="SP-RING-type" evidence="10">
    <location>
        <begin position="339"/>
        <end position="424"/>
    </location>
</feature>
<evidence type="ECO:0000256" key="9">
    <source>
        <dbReference type="SAM" id="MobiDB-lite"/>
    </source>
</evidence>
<evidence type="ECO:0000256" key="1">
    <source>
        <dbReference type="ARBA" id="ARBA00004718"/>
    </source>
</evidence>
<feature type="region of interest" description="Disordered" evidence="9">
    <location>
        <begin position="442"/>
        <end position="676"/>
    </location>
</feature>
<dbReference type="InterPro" id="IPR004181">
    <property type="entry name" value="Znf_MIZ"/>
</dbReference>
<proteinExistence type="inferred from homology"/>
<keyword evidence="13" id="KW-1185">Reference proteome</keyword>
<reference evidence="12" key="1">
    <citation type="submission" date="2020-11" db="EMBL/GenBank/DDBJ databases">
        <authorList>
            <consortium name="DOE Joint Genome Institute"/>
            <person name="Ahrendt S."/>
            <person name="Riley R."/>
            <person name="Andreopoulos W."/>
            <person name="LaButti K."/>
            <person name="Pangilinan J."/>
            <person name="Ruiz-duenas F.J."/>
            <person name="Barrasa J.M."/>
            <person name="Sanchez-Garcia M."/>
            <person name="Camarero S."/>
            <person name="Miyauchi S."/>
            <person name="Serrano A."/>
            <person name="Linde D."/>
            <person name="Babiker R."/>
            <person name="Drula E."/>
            <person name="Ayuso-Fernandez I."/>
            <person name="Pacheco R."/>
            <person name="Padilla G."/>
            <person name="Ferreira P."/>
            <person name="Barriuso J."/>
            <person name="Kellner H."/>
            <person name="Castanera R."/>
            <person name="Alfaro M."/>
            <person name="Ramirez L."/>
            <person name="Pisabarro A.G."/>
            <person name="Kuo A."/>
            <person name="Tritt A."/>
            <person name="Lipzen A."/>
            <person name="He G."/>
            <person name="Yan M."/>
            <person name="Ng V."/>
            <person name="Cullen D."/>
            <person name="Martin F."/>
            <person name="Rosso M.-N."/>
            <person name="Henrissat B."/>
            <person name="Hibbett D."/>
            <person name="Martinez A.T."/>
            <person name="Grigoriev I.V."/>
        </authorList>
    </citation>
    <scope>NUCLEOTIDE SEQUENCE</scope>
    <source>
        <strain evidence="12">AH 44721</strain>
    </source>
</reference>
<dbReference type="Pfam" id="PF14324">
    <property type="entry name" value="PINIT"/>
    <property type="match status" value="1"/>
</dbReference>
<protein>
    <submittedName>
        <fullName evidence="12">PINIT domain-containing protein</fullName>
    </submittedName>
</protein>
<feature type="compositionally biased region" description="Low complexity" evidence="9">
    <location>
        <begin position="511"/>
        <end position="523"/>
    </location>
</feature>
<dbReference type="GO" id="GO:0016925">
    <property type="term" value="P:protein sumoylation"/>
    <property type="evidence" value="ECO:0007669"/>
    <property type="project" value="TreeGrafter"/>
</dbReference>
<evidence type="ECO:0000256" key="8">
    <source>
        <dbReference type="PROSITE-ProRule" id="PRU00452"/>
    </source>
</evidence>
<keyword evidence="5 8" id="KW-0863">Zinc-finger</keyword>
<comment type="similarity">
    <text evidence="2">Belongs to the PIAS family.</text>
</comment>
<evidence type="ECO:0000259" key="11">
    <source>
        <dbReference type="PROSITE" id="PS51466"/>
    </source>
</evidence>
<evidence type="ECO:0000259" key="10">
    <source>
        <dbReference type="PROSITE" id="PS51044"/>
    </source>
</evidence>
<keyword evidence="6" id="KW-0833">Ubl conjugation pathway</keyword>
<feature type="region of interest" description="Disordered" evidence="9">
    <location>
        <begin position="83"/>
        <end position="103"/>
    </location>
</feature>
<feature type="domain" description="PINIT" evidence="11">
    <location>
        <begin position="147"/>
        <end position="309"/>
    </location>
</feature>
<dbReference type="GO" id="GO:0008270">
    <property type="term" value="F:zinc ion binding"/>
    <property type="evidence" value="ECO:0007669"/>
    <property type="project" value="UniProtKB-KW"/>
</dbReference>
<comment type="pathway">
    <text evidence="1">Protein modification; protein sumoylation.</text>
</comment>
<evidence type="ECO:0000256" key="6">
    <source>
        <dbReference type="ARBA" id="ARBA00022786"/>
    </source>
</evidence>
<dbReference type="InterPro" id="IPR013083">
    <property type="entry name" value="Znf_RING/FYVE/PHD"/>
</dbReference>
<organism evidence="12 13">
    <name type="scientific">Gymnopilus junonius</name>
    <name type="common">Spectacular rustgill mushroom</name>
    <name type="synonym">Gymnopilus spectabilis subsp. junonius</name>
    <dbReference type="NCBI Taxonomy" id="109634"/>
    <lineage>
        <taxon>Eukaryota</taxon>
        <taxon>Fungi</taxon>
        <taxon>Dikarya</taxon>
        <taxon>Basidiomycota</taxon>
        <taxon>Agaricomycotina</taxon>
        <taxon>Agaricomycetes</taxon>
        <taxon>Agaricomycetidae</taxon>
        <taxon>Agaricales</taxon>
        <taxon>Agaricineae</taxon>
        <taxon>Hymenogastraceae</taxon>
        <taxon>Gymnopilus</taxon>
    </lineage>
</organism>
<evidence type="ECO:0000313" key="13">
    <source>
        <dbReference type="Proteomes" id="UP000724874"/>
    </source>
</evidence>
<evidence type="ECO:0000256" key="7">
    <source>
        <dbReference type="ARBA" id="ARBA00022833"/>
    </source>
</evidence>
<dbReference type="Gene3D" id="2.60.120.780">
    <property type="entry name" value="PINIT domain"/>
    <property type="match status" value="1"/>
</dbReference>
<evidence type="ECO:0000256" key="3">
    <source>
        <dbReference type="ARBA" id="ARBA00022679"/>
    </source>
</evidence>
<dbReference type="PROSITE" id="PS51466">
    <property type="entry name" value="PINIT"/>
    <property type="match status" value="1"/>
</dbReference>
<dbReference type="Gene3D" id="3.30.40.10">
    <property type="entry name" value="Zinc/RING finger domain, C3HC4 (zinc finger)"/>
    <property type="match status" value="1"/>
</dbReference>
<dbReference type="AlphaFoldDB" id="A0A9P5NVG4"/>
<dbReference type="EMBL" id="JADNYJ010000022">
    <property type="protein sequence ID" value="KAF8905529.1"/>
    <property type="molecule type" value="Genomic_DNA"/>
</dbReference>